<keyword evidence="4" id="KW-1185">Reference proteome</keyword>
<feature type="compositionally biased region" description="Basic and acidic residues" evidence="1">
    <location>
        <begin position="306"/>
        <end position="334"/>
    </location>
</feature>
<gene>
    <name evidence="3" type="ORF">RDWZM_002173</name>
</gene>
<dbReference type="Pfam" id="PF13847">
    <property type="entry name" value="Methyltransf_31"/>
    <property type="match status" value="1"/>
</dbReference>
<protein>
    <recommendedName>
        <fullName evidence="2">Methyltransferase domain-containing protein</fullName>
    </recommendedName>
</protein>
<dbReference type="AlphaFoldDB" id="A0A9Q0RPN8"/>
<dbReference type="CDD" id="cd02440">
    <property type="entry name" value="AdoMet_MTases"/>
    <property type="match status" value="1"/>
</dbReference>
<evidence type="ECO:0000313" key="3">
    <source>
        <dbReference type="EMBL" id="KAJ6223628.1"/>
    </source>
</evidence>
<name>A0A9Q0RPN8_BLOTA</name>
<dbReference type="InterPro" id="IPR029063">
    <property type="entry name" value="SAM-dependent_MTases_sf"/>
</dbReference>
<dbReference type="SUPFAM" id="SSF53335">
    <property type="entry name" value="S-adenosyl-L-methionine-dependent methyltransferases"/>
    <property type="match status" value="1"/>
</dbReference>
<organism evidence="3 4">
    <name type="scientific">Blomia tropicalis</name>
    <name type="common">Mite</name>
    <dbReference type="NCBI Taxonomy" id="40697"/>
    <lineage>
        <taxon>Eukaryota</taxon>
        <taxon>Metazoa</taxon>
        <taxon>Ecdysozoa</taxon>
        <taxon>Arthropoda</taxon>
        <taxon>Chelicerata</taxon>
        <taxon>Arachnida</taxon>
        <taxon>Acari</taxon>
        <taxon>Acariformes</taxon>
        <taxon>Sarcoptiformes</taxon>
        <taxon>Astigmata</taxon>
        <taxon>Glycyphagoidea</taxon>
        <taxon>Echimyopodidae</taxon>
        <taxon>Blomia</taxon>
    </lineage>
</organism>
<accession>A0A9Q0RPN8</accession>
<dbReference type="InterPro" id="IPR025714">
    <property type="entry name" value="Methyltranfer_dom"/>
</dbReference>
<evidence type="ECO:0000256" key="1">
    <source>
        <dbReference type="SAM" id="MobiDB-lite"/>
    </source>
</evidence>
<dbReference type="EMBL" id="JAPWDV010000001">
    <property type="protein sequence ID" value="KAJ6223628.1"/>
    <property type="molecule type" value="Genomic_DNA"/>
</dbReference>
<dbReference type="Gene3D" id="3.40.50.150">
    <property type="entry name" value="Vaccinia Virus protein VP39"/>
    <property type="match status" value="1"/>
</dbReference>
<feature type="region of interest" description="Disordered" evidence="1">
    <location>
        <begin position="300"/>
        <end position="334"/>
    </location>
</feature>
<proteinExistence type="predicted"/>
<dbReference type="PANTHER" id="PTHR43861">
    <property type="entry name" value="TRANS-ACONITATE 2-METHYLTRANSFERASE-RELATED"/>
    <property type="match status" value="1"/>
</dbReference>
<dbReference type="Proteomes" id="UP001142055">
    <property type="component" value="Chromosome 1"/>
</dbReference>
<evidence type="ECO:0000259" key="2">
    <source>
        <dbReference type="Pfam" id="PF13847"/>
    </source>
</evidence>
<evidence type="ECO:0000313" key="4">
    <source>
        <dbReference type="Proteomes" id="UP001142055"/>
    </source>
</evidence>
<dbReference type="PANTHER" id="PTHR43861:SF1">
    <property type="entry name" value="TRANS-ACONITATE 2-METHYLTRANSFERASE"/>
    <property type="match status" value="1"/>
</dbReference>
<comment type="caution">
    <text evidence="3">The sequence shown here is derived from an EMBL/GenBank/DDBJ whole genome shotgun (WGS) entry which is preliminary data.</text>
</comment>
<feature type="domain" description="Methyltransferase" evidence="2">
    <location>
        <begin position="40"/>
        <end position="169"/>
    </location>
</feature>
<reference evidence="3" key="1">
    <citation type="submission" date="2022-12" db="EMBL/GenBank/DDBJ databases">
        <title>Genome assemblies of Blomia tropicalis.</title>
        <authorList>
            <person name="Cui Y."/>
        </authorList>
    </citation>
    <scope>NUCLEOTIDE SEQUENCE</scope>
    <source>
        <tissue evidence="3">Adult mites</tissue>
    </source>
</reference>
<sequence length="334" mass="38545">MNLFEISEDQYVSKSKLRVRDASMLAYKIGAEFLNSNDERGGVILDVGCGTGQSTLELAIRFQEFRVIGIDSNPAYIEHAPAMTKNVEFYCVDISEIGNFSNFCTITELTEGSVSIVISTYWLSSLNGISRTQTITAIQTLLRPDGYLYILDLVWTDAYAVIYQMNQSEQWKQLIKNVDPTDHTAMINKITLPESDHPPSNEQVSKQWIEQFEPFDQLELFQIVRNKLFYRFQSMEDMMHILESVCITQPYLTEHNWNEYFLEYVRQTFDQYFLASNNLKLGYVNLLVVAHKKTSVELQLQSNENQPDKQERLPKTETVDETEIVSKDSKTSID</sequence>